<dbReference type="InterPro" id="IPR000182">
    <property type="entry name" value="GNAT_dom"/>
</dbReference>
<dbReference type="SUPFAM" id="SSF55729">
    <property type="entry name" value="Acyl-CoA N-acyltransferases (Nat)"/>
    <property type="match status" value="1"/>
</dbReference>
<dbReference type="Proteomes" id="UP000267017">
    <property type="component" value="Unassembled WGS sequence"/>
</dbReference>
<dbReference type="AlphaFoldDB" id="A0A3P3U6Q2"/>
<dbReference type="Pfam" id="PF00583">
    <property type="entry name" value="Acetyltransf_1"/>
    <property type="match status" value="1"/>
</dbReference>
<reference evidence="2 3" key="1">
    <citation type="submission" date="2018-11" db="EMBL/GenBank/DDBJ databases">
        <title>Genome sequencing of Paenibacillus sp. KCOM 3021 (= ChDC PVNT-B20).</title>
        <authorList>
            <person name="Kook J.-K."/>
            <person name="Park S.-N."/>
            <person name="Lim Y.K."/>
        </authorList>
    </citation>
    <scope>NUCLEOTIDE SEQUENCE [LARGE SCALE GENOMIC DNA]</scope>
    <source>
        <strain evidence="2 3">KCOM 3021</strain>
    </source>
</reference>
<comment type="caution">
    <text evidence="2">The sequence shown here is derived from an EMBL/GenBank/DDBJ whole genome shotgun (WGS) entry which is preliminary data.</text>
</comment>
<keyword evidence="3" id="KW-1185">Reference proteome</keyword>
<sequence length="157" mass="18002">MPFIEINEDLRQEVGSIFGDIIVSCGQIHRVEELRGFVFIEENQIQGSIFYNVSGQECEIVSLECKLEGKGIGSKLIQLVIERAESLDCKRVWLITSNDNIKAIRFYQKRGFDMVCIHKNAITEARILKPSIPLYGYDEIPIKHEVEFEYILNDFGG</sequence>
<dbReference type="EMBL" id="RRCN01000001">
    <property type="protein sequence ID" value="RRJ66047.1"/>
    <property type="molecule type" value="Genomic_DNA"/>
</dbReference>
<proteinExistence type="predicted"/>
<evidence type="ECO:0000313" key="2">
    <source>
        <dbReference type="EMBL" id="RRJ66047.1"/>
    </source>
</evidence>
<dbReference type="CDD" id="cd04301">
    <property type="entry name" value="NAT_SF"/>
    <property type="match status" value="1"/>
</dbReference>
<dbReference type="PROSITE" id="PS51186">
    <property type="entry name" value="GNAT"/>
    <property type="match status" value="1"/>
</dbReference>
<dbReference type="GO" id="GO:0016747">
    <property type="term" value="F:acyltransferase activity, transferring groups other than amino-acyl groups"/>
    <property type="evidence" value="ECO:0007669"/>
    <property type="project" value="InterPro"/>
</dbReference>
<keyword evidence="2" id="KW-0808">Transferase</keyword>
<evidence type="ECO:0000313" key="3">
    <source>
        <dbReference type="Proteomes" id="UP000267017"/>
    </source>
</evidence>
<feature type="domain" description="N-acetyltransferase" evidence="1">
    <location>
        <begin position="1"/>
        <end position="133"/>
    </location>
</feature>
<name>A0A3P3U6Q2_9BACL</name>
<gene>
    <name evidence="2" type="ORF">EHV15_26375</name>
</gene>
<dbReference type="Gene3D" id="3.40.630.30">
    <property type="match status" value="1"/>
</dbReference>
<organism evidence="2 3">
    <name type="scientific">Paenibacillus oralis</name>
    <dbReference type="NCBI Taxonomy" id="2490856"/>
    <lineage>
        <taxon>Bacteria</taxon>
        <taxon>Bacillati</taxon>
        <taxon>Bacillota</taxon>
        <taxon>Bacilli</taxon>
        <taxon>Bacillales</taxon>
        <taxon>Paenibacillaceae</taxon>
        <taxon>Paenibacillus</taxon>
    </lineage>
</organism>
<evidence type="ECO:0000259" key="1">
    <source>
        <dbReference type="PROSITE" id="PS51186"/>
    </source>
</evidence>
<protein>
    <submittedName>
        <fullName evidence="2">GNAT family N-acetyltransferase</fullName>
    </submittedName>
</protein>
<accession>A0A3P3U6Q2</accession>
<dbReference type="OrthoDB" id="7365228at2"/>
<dbReference type="RefSeq" id="WP_128633844.1">
    <property type="nucleotide sequence ID" value="NZ_RRCN01000001.1"/>
</dbReference>
<dbReference type="InterPro" id="IPR016181">
    <property type="entry name" value="Acyl_CoA_acyltransferase"/>
</dbReference>